<feature type="compositionally biased region" description="Low complexity" evidence="1">
    <location>
        <begin position="128"/>
        <end position="137"/>
    </location>
</feature>
<dbReference type="NCBIfam" id="TIGR01451">
    <property type="entry name" value="B_ant_repeat"/>
    <property type="match status" value="2"/>
</dbReference>
<reference evidence="3 4" key="1">
    <citation type="submission" date="2019-02" db="EMBL/GenBank/DDBJ databases">
        <title>Deep-cultivation of Planctomycetes and their phenomic and genomic characterization uncovers novel biology.</title>
        <authorList>
            <person name="Wiegand S."/>
            <person name="Jogler M."/>
            <person name="Boedeker C."/>
            <person name="Pinto D."/>
            <person name="Vollmers J."/>
            <person name="Rivas-Marin E."/>
            <person name="Kohn T."/>
            <person name="Peeters S.H."/>
            <person name="Heuer A."/>
            <person name="Rast P."/>
            <person name="Oberbeckmann S."/>
            <person name="Bunk B."/>
            <person name="Jeske O."/>
            <person name="Meyerdierks A."/>
            <person name="Storesund J.E."/>
            <person name="Kallscheuer N."/>
            <person name="Luecker S."/>
            <person name="Lage O.M."/>
            <person name="Pohl T."/>
            <person name="Merkel B.J."/>
            <person name="Hornburger P."/>
            <person name="Mueller R.-W."/>
            <person name="Bruemmer F."/>
            <person name="Labrenz M."/>
            <person name="Spormann A.M."/>
            <person name="Op den Camp H."/>
            <person name="Overmann J."/>
            <person name="Amann R."/>
            <person name="Jetten M.S.M."/>
            <person name="Mascher T."/>
            <person name="Medema M.H."/>
            <person name="Devos D.P."/>
            <person name="Kaster A.-K."/>
            <person name="Ovreas L."/>
            <person name="Rohde M."/>
            <person name="Galperin M.Y."/>
            <person name="Jogler C."/>
        </authorList>
    </citation>
    <scope>NUCLEOTIDE SEQUENCE [LARGE SCALE GENOMIC DNA]</scope>
    <source>
        <strain evidence="3 4">Q31a</strain>
    </source>
</reference>
<dbReference type="EMBL" id="CP036298">
    <property type="protein sequence ID" value="QDV24865.1"/>
    <property type="molecule type" value="Genomic_DNA"/>
</dbReference>
<evidence type="ECO:0000256" key="1">
    <source>
        <dbReference type="SAM" id="MobiDB-lite"/>
    </source>
</evidence>
<feature type="region of interest" description="Disordered" evidence="1">
    <location>
        <begin position="79"/>
        <end position="343"/>
    </location>
</feature>
<feature type="compositionally biased region" description="Low complexity" evidence="1">
    <location>
        <begin position="145"/>
        <end position="168"/>
    </location>
</feature>
<sequence>MKKTSTRLATIGGIIVLGACAIVMAQHDSRQREHEVTEPIALAPKPAQPIAINASAPGLNGSYASLSKPIVRANNEGLPEHAAESDDDSDNPLRMPPDALPSSSVVLASAAEELPSSLPSSPAPPSTMPAASASLPTWLGNAPSSTPTAPAQQANAPSSLGTSTSLPTANFPTPPAEEPTVSEPAGEKAGSLPPPVEAPSPVLVPITNTSSAPPTQPEQDSSPTSDARSAADAIPSLPQRSASNYGASSNRMSDTQRGVMQPTDLNTPTRSAPPPALLSGTSNSGLGADGGFPAAPNTSLNTPSYSAGSLSGAPPARVPEGVSDATRNSPTRLPETSGTTGTRLTAQVASLLSDQPGNRHLDGMQSPVLQLEKRSPEEIQVGKKASIIYILRNAGNAIAHDITIVDKLPRGTKFVSAEPAITPTAEGVLTWNLGQLAAGGERSIQLDLIPEIEGELGSVATFHFAAQASTRMLATKPKLELTLESQAEVLIGDFQQVIVNIKNVGTGIARGVRLEADIPEQIRHESGVSQLEAPLGDLHPGQSIRITTLAFTAVQPGTAECAVRAVSGDGVLAEKSIAVDVRSPQLVASIEGPKLRYLERPANYRFTILNNGTAAATNLNFVVHLPAGLKYMSSDVPQANYDPARHTLRVGLESLPAGQPAPFQVTVLPVELGTQAFSVKATADLNLSAEANGQVNVEGLAELEFKISQNDGSIEVGASTTYTVSVVNVGNKPDRNVKLDVELPEGAKLVDVIAQVGYKQSGSVVQFEPISEMAIGDQRTYQFQVQHNQAGTRVVRSQLTSQNLNVGVVKEEGTFVYDDTNN</sequence>
<evidence type="ECO:0000313" key="3">
    <source>
        <dbReference type="EMBL" id="QDV24865.1"/>
    </source>
</evidence>
<dbReference type="PANTHER" id="PTHR34819">
    <property type="entry name" value="LARGE CYSTEINE-RICH PERIPLASMIC PROTEIN OMCB"/>
    <property type="match status" value="1"/>
</dbReference>
<dbReference type="RefSeq" id="WP_145079127.1">
    <property type="nucleotide sequence ID" value="NZ_CP036298.1"/>
</dbReference>
<dbReference type="PANTHER" id="PTHR34819:SF3">
    <property type="entry name" value="CELL SURFACE PROTEIN"/>
    <property type="match status" value="1"/>
</dbReference>
<dbReference type="InterPro" id="IPR051172">
    <property type="entry name" value="Chlamydia_OmcB"/>
</dbReference>
<feature type="domain" description="DUF11" evidence="2">
    <location>
        <begin position="371"/>
        <end position="447"/>
    </location>
</feature>
<dbReference type="InterPro" id="IPR001434">
    <property type="entry name" value="OmcB-like_DUF11"/>
</dbReference>
<protein>
    <submittedName>
        <fullName evidence="3">Large cysteine-rich periplasmic protein OmcB</fullName>
    </submittedName>
</protein>
<dbReference type="InterPro" id="IPR013783">
    <property type="entry name" value="Ig-like_fold"/>
</dbReference>
<feature type="compositionally biased region" description="Polar residues" evidence="1">
    <location>
        <begin position="238"/>
        <end position="270"/>
    </location>
</feature>
<name>A0A518G8F1_9BACT</name>
<dbReference type="Proteomes" id="UP000318017">
    <property type="component" value="Chromosome"/>
</dbReference>
<dbReference type="InterPro" id="IPR047589">
    <property type="entry name" value="DUF11_rpt"/>
</dbReference>
<feature type="compositionally biased region" description="Polar residues" evidence="1">
    <location>
        <begin position="325"/>
        <end position="343"/>
    </location>
</feature>
<dbReference type="Gene3D" id="2.60.40.10">
    <property type="entry name" value="Immunoglobulins"/>
    <property type="match status" value="1"/>
</dbReference>
<feature type="compositionally biased region" description="Polar residues" evidence="1">
    <location>
        <begin position="296"/>
        <end position="309"/>
    </location>
</feature>
<feature type="domain" description="DUF11" evidence="2">
    <location>
        <begin position="601"/>
        <end position="674"/>
    </location>
</feature>
<dbReference type="AlphaFoldDB" id="A0A518G8F1"/>
<keyword evidence="4" id="KW-1185">Reference proteome</keyword>
<dbReference type="Pfam" id="PF01345">
    <property type="entry name" value="DUF11"/>
    <property type="match status" value="3"/>
</dbReference>
<feature type="compositionally biased region" description="Polar residues" evidence="1">
    <location>
        <begin position="206"/>
        <end position="227"/>
    </location>
</feature>
<feature type="compositionally biased region" description="Low complexity" evidence="1">
    <location>
        <begin position="100"/>
        <end position="120"/>
    </location>
</feature>
<evidence type="ECO:0000313" key="4">
    <source>
        <dbReference type="Proteomes" id="UP000318017"/>
    </source>
</evidence>
<dbReference type="OrthoDB" id="282600at2"/>
<dbReference type="PROSITE" id="PS51257">
    <property type="entry name" value="PROKAR_LIPOPROTEIN"/>
    <property type="match status" value="1"/>
</dbReference>
<proteinExistence type="predicted"/>
<dbReference type="KEGG" id="ahel:Q31a_31870"/>
<evidence type="ECO:0000259" key="2">
    <source>
        <dbReference type="Pfam" id="PF01345"/>
    </source>
</evidence>
<accession>A0A518G8F1</accession>
<gene>
    <name evidence="3" type="primary">omcB_1</name>
    <name evidence="3" type="ORF">Q31a_31870</name>
</gene>
<organism evidence="3 4">
    <name type="scientific">Aureliella helgolandensis</name>
    <dbReference type="NCBI Taxonomy" id="2527968"/>
    <lineage>
        <taxon>Bacteria</taxon>
        <taxon>Pseudomonadati</taxon>
        <taxon>Planctomycetota</taxon>
        <taxon>Planctomycetia</taxon>
        <taxon>Pirellulales</taxon>
        <taxon>Pirellulaceae</taxon>
        <taxon>Aureliella</taxon>
    </lineage>
</organism>
<feature type="domain" description="DUF11" evidence="2">
    <location>
        <begin position="707"/>
        <end position="802"/>
    </location>
</feature>